<dbReference type="Pfam" id="PF08324">
    <property type="entry name" value="PUL"/>
    <property type="match status" value="1"/>
</dbReference>
<dbReference type="Gene3D" id="3.90.1720.30">
    <property type="entry name" value="PPPDE domains"/>
    <property type="match status" value="1"/>
</dbReference>
<reference evidence="7 8" key="1">
    <citation type="submission" date="2020-12" db="EMBL/GenBank/DDBJ databases">
        <title>Metabolic potential, ecology and presence of endohyphal bacteria is reflected in genomic diversity of Mucoromycotina.</title>
        <authorList>
            <person name="Muszewska A."/>
            <person name="Okrasinska A."/>
            <person name="Steczkiewicz K."/>
            <person name="Drgas O."/>
            <person name="Orlowska M."/>
            <person name="Perlinska-Lenart U."/>
            <person name="Aleksandrzak-Piekarczyk T."/>
            <person name="Szatraj K."/>
            <person name="Zielenkiewicz U."/>
            <person name="Pilsyk S."/>
            <person name="Malc E."/>
            <person name="Mieczkowski P."/>
            <person name="Kruszewska J.S."/>
            <person name="Biernat P."/>
            <person name="Pawlowska J."/>
        </authorList>
    </citation>
    <scope>NUCLEOTIDE SEQUENCE [LARGE SCALE GENOMIC DNA]</scope>
    <source>
        <strain evidence="7 8">CBS 142.35</strain>
    </source>
</reference>
<evidence type="ECO:0000256" key="3">
    <source>
        <dbReference type="ARBA" id="ARBA00022801"/>
    </source>
</evidence>
<keyword evidence="3" id="KW-0378">Hydrolase</keyword>
<feature type="domain" description="Thioredoxin" evidence="4">
    <location>
        <begin position="177"/>
        <end position="307"/>
    </location>
</feature>
<evidence type="ECO:0000313" key="8">
    <source>
        <dbReference type="Proteomes" id="UP000646827"/>
    </source>
</evidence>
<evidence type="ECO:0000259" key="6">
    <source>
        <dbReference type="PROSITE" id="PS51858"/>
    </source>
</evidence>
<dbReference type="PROSITE" id="PS51396">
    <property type="entry name" value="PUL"/>
    <property type="match status" value="1"/>
</dbReference>
<evidence type="ECO:0000256" key="1">
    <source>
        <dbReference type="ARBA" id="ARBA00008140"/>
    </source>
</evidence>
<dbReference type="AlphaFoldDB" id="A0A8H7SB70"/>
<dbReference type="InterPro" id="IPR017937">
    <property type="entry name" value="Thioredoxin_CS"/>
</dbReference>
<dbReference type="InterPro" id="IPR042266">
    <property type="entry name" value="PPPDE_sf"/>
</dbReference>
<comment type="caution">
    <text evidence="7">The sequence shown here is derived from an EMBL/GenBank/DDBJ whole genome shotgun (WGS) entry which is preliminary data.</text>
</comment>
<feature type="domain" description="PUL" evidence="5">
    <location>
        <begin position="325"/>
        <end position="615"/>
    </location>
</feature>
<dbReference type="PROSITE" id="PS00194">
    <property type="entry name" value="THIOREDOXIN_1"/>
    <property type="match status" value="1"/>
</dbReference>
<dbReference type="Pfam" id="PF05903">
    <property type="entry name" value="Peptidase_C97"/>
    <property type="match status" value="1"/>
</dbReference>
<protein>
    <submittedName>
        <fullName evidence="7">Uncharacterized protein</fullName>
    </submittedName>
</protein>
<dbReference type="GO" id="GO:0070646">
    <property type="term" value="P:protein modification by small protein removal"/>
    <property type="evidence" value="ECO:0007669"/>
    <property type="project" value="TreeGrafter"/>
</dbReference>
<proteinExistence type="inferred from homology"/>
<dbReference type="InterPro" id="IPR013766">
    <property type="entry name" value="Thioredoxin_domain"/>
</dbReference>
<dbReference type="InterPro" id="IPR036249">
    <property type="entry name" value="Thioredoxin-like_sf"/>
</dbReference>
<dbReference type="Gene3D" id="1.25.10.10">
    <property type="entry name" value="Leucine-rich Repeat Variant"/>
    <property type="match status" value="1"/>
</dbReference>
<dbReference type="PANTHER" id="PTHR12378:SF7">
    <property type="entry name" value="DESUMOYLATING ISOPEPTIDASE 1"/>
    <property type="match status" value="1"/>
</dbReference>
<evidence type="ECO:0000259" key="5">
    <source>
        <dbReference type="PROSITE" id="PS51396"/>
    </source>
</evidence>
<evidence type="ECO:0000256" key="2">
    <source>
        <dbReference type="ARBA" id="ARBA00022670"/>
    </source>
</evidence>
<dbReference type="Proteomes" id="UP000646827">
    <property type="component" value="Unassembled WGS sequence"/>
</dbReference>
<evidence type="ECO:0000313" key="7">
    <source>
        <dbReference type="EMBL" id="KAG2225956.1"/>
    </source>
</evidence>
<sequence length="623" mass="69175">MSGESVKLYVYDLSNGLARQMSMSLTGRQIDGIWHTAVVLYGHEFYYGQGILSSPPGTTHLGPPLEVIDMGETYLPEEVVVEYIDSQRSVFTAEKYHLLDFNCNTFSNSLCQFLTGRNIPQHISDLPADFLNTPFGQSIRPMIEGMFGQSRLAPPQEQQPPTGAGATPTLAQQNILRDISSAALSAAPQPADNQPSPLQTAPNLSQLRQWIQSYKAVVVFFTSATCPPCRTIKPDFERLVQDKNNSSSTKIKLMGVTVDTGIAFDAAQNFGIRATPTFMLFHNGDKFSEFRGASYAELESSVNLLLFTAYPPHPHRKIHQLRCVLDLPNKPVLYNTPGKVEMIYNKLKSFLDQDGIKLSEQDQNILEQSKKVVLNSSIPIDMGQWSSFIDTMLVKLPLDHQFPLLDIFRTLFATKIASEHYLNNCSQLVRIIENGYKQENVPKATLLMTLRVACNLFAHNILVTTYFTSTLPAATESRASLTQLLVSSLLSNDSQVRQTAASLAFNCSTVVADERLKKEKEDGYLEGMAEQEDDDWQIEIISAIMDDLSKETDEEVIHRLLAAIAKFLFLAPTQSSSIADLLSALEIKDMLDAKKTDKIITTSKVSSLAREVLLLVESSVSLA</sequence>
<dbReference type="CDD" id="cd02947">
    <property type="entry name" value="TRX_family"/>
    <property type="match status" value="1"/>
</dbReference>
<evidence type="ECO:0000259" key="4">
    <source>
        <dbReference type="PROSITE" id="PS51352"/>
    </source>
</evidence>
<dbReference type="PROSITE" id="PS51858">
    <property type="entry name" value="PPPDE"/>
    <property type="match status" value="1"/>
</dbReference>
<organism evidence="7 8">
    <name type="scientific">Circinella minor</name>
    <dbReference type="NCBI Taxonomy" id="1195481"/>
    <lineage>
        <taxon>Eukaryota</taxon>
        <taxon>Fungi</taxon>
        <taxon>Fungi incertae sedis</taxon>
        <taxon>Mucoromycota</taxon>
        <taxon>Mucoromycotina</taxon>
        <taxon>Mucoromycetes</taxon>
        <taxon>Mucorales</taxon>
        <taxon>Lichtheimiaceae</taxon>
        <taxon>Circinella</taxon>
    </lineage>
</organism>
<dbReference type="Gene3D" id="3.40.30.10">
    <property type="entry name" value="Glutaredoxin"/>
    <property type="match status" value="1"/>
</dbReference>
<dbReference type="InterPro" id="IPR008580">
    <property type="entry name" value="PPPDE_dom"/>
</dbReference>
<dbReference type="GO" id="GO:0006508">
    <property type="term" value="P:proteolysis"/>
    <property type="evidence" value="ECO:0007669"/>
    <property type="project" value="UniProtKB-KW"/>
</dbReference>
<feature type="domain" description="PPPDE" evidence="6">
    <location>
        <begin position="4"/>
        <end position="144"/>
    </location>
</feature>
<accession>A0A8H7SB70</accession>
<dbReference type="InterPro" id="IPR013535">
    <property type="entry name" value="PUL_dom"/>
</dbReference>
<keyword evidence="8" id="KW-1185">Reference proteome</keyword>
<gene>
    <name evidence="7" type="ORF">INT45_006652</name>
</gene>
<dbReference type="PANTHER" id="PTHR12378">
    <property type="entry name" value="DESUMOYLATING ISOPEPTIDASE"/>
    <property type="match status" value="1"/>
</dbReference>
<dbReference type="GO" id="GO:0008233">
    <property type="term" value="F:peptidase activity"/>
    <property type="evidence" value="ECO:0007669"/>
    <property type="project" value="UniProtKB-KW"/>
</dbReference>
<dbReference type="SMART" id="SM01179">
    <property type="entry name" value="DUF862"/>
    <property type="match status" value="1"/>
</dbReference>
<comment type="similarity">
    <text evidence="1">Belongs to the DeSI family.</text>
</comment>
<dbReference type="EMBL" id="JAEPRB010000022">
    <property type="protein sequence ID" value="KAG2225956.1"/>
    <property type="molecule type" value="Genomic_DNA"/>
</dbReference>
<keyword evidence="2" id="KW-0645">Protease</keyword>
<dbReference type="Pfam" id="PF00085">
    <property type="entry name" value="Thioredoxin"/>
    <property type="match status" value="1"/>
</dbReference>
<dbReference type="PROSITE" id="PS51352">
    <property type="entry name" value="THIOREDOXIN_2"/>
    <property type="match status" value="1"/>
</dbReference>
<dbReference type="SUPFAM" id="SSF52833">
    <property type="entry name" value="Thioredoxin-like"/>
    <property type="match status" value="1"/>
</dbReference>
<dbReference type="InterPro" id="IPR011989">
    <property type="entry name" value="ARM-like"/>
</dbReference>
<dbReference type="OrthoDB" id="21221at2759"/>
<name>A0A8H7SB70_9FUNG</name>